<gene>
    <name evidence="1" type="ORF">O6H91_08G088200</name>
</gene>
<comment type="caution">
    <text evidence="1">The sequence shown here is derived from an EMBL/GenBank/DDBJ whole genome shotgun (WGS) entry which is preliminary data.</text>
</comment>
<evidence type="ECO:0000313" key="1">
    <source>
        <dbReference type="EMBL" id="KAJ7547485.1"/>
    </source>
</evidence>
<sequence>MDSTGSNGWSHDDHTPLSKWQLSSDILIAFAYFSIPLELVYFIYRSQVFPFRWVIAQFGLFIVLCGTTHLLTLWNYISNTKSSHICMTIAKVTTAIISCGTAVVLLRVIPELLDVKKREVFLIAKTAELDLEVGKIRKEEETLRHVHFLTDEIRSSLDRNTILNTTLVEISRTLKLESCNIWMPKLGGEVLELKYKLGYQEIPPFMIPVIDETVRLVCVNAGATVVSSGSALARLGCLYENDDGHVAAVRLPLLSTASFNCSPKIEEATMFAIMVLELPFGRLQWSKHELELIEAVADQVVVALSHATVVEESMQARDLLIEKNIALECAKREAELAVVARNEFLAVMNHEMRTPMHAIIALSSLLRESKLTTEQLSMIDTISKSSSILSMLINDVLDFTRLEAGSLCLDPQAFQLSNFLKEAEELVTPMAQSKKLPLSMAIRGMIPSNVCADSNRILQVFLNVVGNSIKFTSEGHIKICVYVEDADSESMPSELSSPRREVKHMFLHFNVEDTGIGIKASDLQRLFHKFVQADSSITRNFGGSGLGLAIARKFVELMGGKIRLESEGLGKGSTCKFFVSLGVVTDLESETLISPKKLQQGSDLLGLKVLVVDDNAINRIVTHRLMETIGCKTTVTDSGQKCLEILMTAGPGAYQILLLDLSMPEMDGFTVTIEILKRFKIGERPLIIALTANSDAHTRQRCFDVGMEGVLTKPISLEMIKIELSALLENFKYHGCSS</sequence>
<reference evidence="2" key="1">
    <citation type="journal article" date="2024" name="Proc. Natl. Acad. Sci. U.S.A.">
        <title>Extraordinary preservation of gene collinearity over three hundred million years revealed in homosporous lycophytes.</title>
        <authorList>
            <person name="Li C."/>
            <person name="Wickell D."/>
            <person name="Kuo L.Y."/>
            <person name="Chen X."/>
            <person name="Nie B."/>
            <person name="Liao X."/>
            <person name="Peng D."/>
            <person name="Ji J."/>
            <person name="Jenkins J."/>
            <person name="Williams M."/>
            <person name="Shu S."/>
            <person name="Plott C."/>
            <person name="Barry K."/>
            <person name="Rajasekar S."/>
            <person name="Grimwood J."/>
            <person name="Han X."/>
            <person name="Sun S."/>
            <person name="Hou Z."/>
            <person name="He W."/>
            <person name="Dai G."/>
            <person name="Sun C."/>
            <person name="Schmutz J."/>
            <person name="Leebens-Mack J.H."/>
            <person name="Li F.W."/>
            <person name="Wang L."/>
        </authorList>
    </citation>
    <scope>NUCLEOTIDE SEQUENCE [LARGE SCALE GENOMIC DNA]</scope>
    <source>
        <strain evidence="2">cv. PW_Plant_1</strain>
    </source>
</reference>
<accession>A0ACC2CZL2</accession>
<proteinExistence type="predicted"/>
<dbReference type="EMBL" id="CM055099">
    <property type="protein sequence ID" value="KAJ7547485.1"/>
    <property type="molecule type" value="Genomic_DNA"/>
</dbReference>
<evidence type="ECO:0000313" key="2">
    <source>
        <dbReference type="Proteomes" id="UP001162992"/>
    </source>
</evidence>
<name>A0ACC2CZL2_DIPCM</name>
<dbReference type="Proteomes" id="UP001162992">
    <property type="component" value="Chromosome 8"/>
</dbReference>
<protein>
    <submittedName>
        <fullName evidence="1">Uncharacterized protein</fullName>
    </submittedName>
</protein>
<organism evidence="1 2">
    <name type="scientific">Diphasiastrum complanatum</name>
    <name type="common">Issler's clubmoss</name>
    <name type="synonym">Lycopodium complanatum</name>
    <dbReference type="NCBI Taxonomy" id="34168"/>
    <lineage>
        <taxon>Eukaryota</taxon>
        <taxon>Viridiplantae</taxon>
        <taxon>Streptophyta</taxon>
        <taxon>Embryophyta</taxon>
        <taxon>Tracheophyta</taxon>
        <taxon>Lycopodiopsida</taxon>
        <taxon>Lycopodiales</taxon>
        <taxon>Lycopodiaceae</taxon>
        <taxon>Lycopodioideae</taxon>
        <taxon>Diphasiastrum</taxon>
    </lineage>
</organism>
<keyword evidence="2" id="KW-1185">Reference proteome</keyword>